<evidence type="ECO:0000313" key="8">
    <source>
        <dbReference type="Proteomes" id="UP000224974"/>
    </source>
</evidence>
<dbReference type="STRING" id="1111728.GCA_000427805_03830"/>
<protein>
    <submittedName>
        <fullName evidence="7">MipA/OmpV family protein</fullName>
    </submittedName>
</protein>
<feature type="chain" id="PRO_5012067152" evidence="6">
    <location>
        <begin position="32"/>
        <end position="258"/>
    </location>
</feature>
<keyword evidence="3 6" id="KW-0732">Signal</keyword>
<evidence type="ECO:0000256" key="4">
    <source>
        <dbReference type="ARBA" id="ARBA00023136"/>
    </source>
</evidence>
<comment type="caution">
    <text evidence="7">The sequence shown here is derived from an EMBL/GenBank/DDBJ whole genome shotgun (WGS) entry which is preliminary data.</text>
</comment>
<sequence length="258" mass="28981">MKEVLTLMKLNKIILGTCFLSSALVAPVVNAADNTWTLGASAAFELFPYKGVDNEVLPFPIISYEGDTFFIRGPGAGAYLWNDKENQLALNLFYSPLHFRPSKSDDHQMKQLDKRRSTMMGGVSYKHMADWGIIRTSLSADMLNTSNGLYADAAYLYSFQLNDLRLTPGVGAGWYSSNFNDYYYGISSNESRRSGLDRYDASSSWSPYMELTANYKLNENWNAFASGRYVRLDSEVKDSPMVDRSYSAIIATGITYTF</sequence>
<evidence type="ECO:0000256" key="5">
    <source>
        <dbReference type="ARBA" id="ARBA00023237"/>
    </source>
</evidence>
<evidence type="ECO:0000256" key="3">
    <source>
        <dbReference type="ARBA" id="ARBA00022729"/>
    </source>
</evidence>
<dbReference type="InterPro" id="IPR011250">
    <property type="entry name" value="OMP/PagP_B-barrel"/>
</dbReference>
<dbReference type="AlphaFoldDB" id="A0A2C6DRL7"/>
<dbReference type="PANTHER" id="PTHR38776:SF1">
    <property type="entry name" value="MLTA-INTERACTING PROTEIN-RELATED"/>
    <property type="match status" value="1"/>
</dbReference>
<organism evidence="7 8">
    <name type="scientific">Budvicia aquatica</name>
    <dbReference type="NCBI Taxonomy" id="82979"/>
    <lineage>
        <taxon>Bacteria</taxon>
        <taxon>Pseudomonadati</taxon>
        <taxon>Pseudomonadota</taxon>
        <taxon>Gammaproteobacteria</taxon>
        <taxon>Enterobacterales</taxon>
        <taxon>Budviciaceae</taxon>
        <taxon>Budvicia</taxon>
    </lineage>
</organism>
<dbReference type="Pfam" id="PF06629">
    <property type="entry name" value="MipA"/>
    <property type="match status" value="1"/>
</dbReference>
<dbReference type="SUPFAM" id="SSF56925">
    <property type="entry name" value="OMPA-like"/>
    <property type="match status" value="1"/>
</dbReference>
<gene>
    <name evidence="7" type="ORF">CRN84_19365</name>
</gene>
<dbReference type="GO" id="GO:0009279">
    <property type="term" value="C:cell outer membrane"/>
    <property type="evidence" value="ECO:0007669"/>
    <property type="project" value="UniProtKB-SubCell"/>
</dbReference>
<comment type="subcellular location">
    <subcellularLocation>
        <location evidence="1">Cell outer membrane</location>
    </subcellularLocation>
</comment>
<dbReference type="InterPro" id="IPR010583">
    <property type="entry name" value="MipA"/>
</dbReference>
<proteinExistence type="inferred from homology"/>
<dbReference type="Proteomes" id="UP000224974">
    <property type="component" value="Unassembled WGS sequence"/>
</dbReference>
<dbReference type="OrthoDB" id="8562138at2"/>
<dbReference type="PANTHER" id="PTHR38776">
    <property type="entry name" value="MLTA-INTERACTING PROTEIN-RELATED"/>
    <property type="match status" value="1"/>
</dbReference>
<feature type="signal peptide" evidence="6">
    <location>
        <begin position="1"/>
        <end position="31"/>
    </location>
</feature>
<dbReference type="EMBL" id="PDDX01000001">
    <property type="protein sequence ID" value="PHI31343.1"/>
    <property type="molecule type" value="Genomic_DNA"/>
</dbReference>
<dbReference type="Gene3D" id="2.40.160.20">
    <property type="match status" value="1"/>
</dbReference>
<reference evidence="8" key="1">
    <citation type="submission" date="2017-09" db="EMBL/GenBank/DDBJ databases">
        <title>FDA dAtabase for Regulatory Grade micrObial Sequences (FDA-ARGOS): Supporting development and validation of Infectious Disease Dx tests.</title>
        <authorList>
            <person name="Minogue T."/>
            <person name="Wolcott M."/>
            <person name="Wasieloski L."/>
            <person name="Aguilar W."/>
            <person name="Moore D."/>
            <person name="Tallon L."/>
            <person name="Sadzewicz L."/>
            <person name="Ott S."/>
            <person name="Zhao X."/>
            <person name="Nagaraj S."/>
            <person name="Vavikolanu K."/>
            <person name="Aluvathingal J."/>
            <person name="Nadendla S."/>
            <person name="Sichtig H."/>
        </authorList>
    </citation>
    <scope>NUCLEOTIDE SEQUENCE [LARGE SCALE GENOMIC DNA]</scope>
    <source>
        <strain evidence="8">FDAARGOS_387</strain>
    </source>
</reference>
<keyword evidence="5" id="KW-0998">Cell outer membrane</keyword>
<keyword evidence="4" id="KW-0472">Membrane</keyword>
<comment type="similarity">
    <text evidence="2">Belongs to the MipA/OmpV family.</text>
</comment>
<evidence type="ECO:0000256" key="1">
    <source>
        <dbReference type="ARBA" id="ARBA00004442"/>
    </source>
</evidence>
<dbReference type="GO" id="GO:0009252">
    <property type="term" value="P:peptidoglycan biosynthetic process"/>
    <property type="evidence" value="ECO:0007669"/>
    <property type="project" value="TreeGrafter"/>
</dbReference>
<keyword evidence="8" id="KW-1185">Reference proteome</keyword>
<accession>A0A2C6DRL7</accession>
<evidence type="ECO:0000256" key="2">
    <source>
        <dbReference type="ARBA" id="ARBA00005722"/>
    </source>
</evidence>
<evidence type="ECO:0000313" key="7">
    <source>
        <dbReference type="EMBL" id="PHI31343.1"/>
    </source>
</evidence>
<name>A0A2C6DRL7_9GAMM</name>
<evidence type="ECO:0000256" key="6">
    <source>
        <dbReference type="SAM" id="SignalP"/>
    </source>
</evidence>